<dbReference type="RefSeq" id="WP_006978668.1">
    <property type="nucleotide sequence ID" value="NZ_ABVL01000003.1"/>
</dbReference>
<dbReference type="SMART" id="SM00530">
    <property type="entry name" value="HTH_XRE"/>
    <property type="match status" value="1"/>
</dbReference>
<gene>
    <name evidence="2" type="ORF">CfE428DRAFT_1342</name>
</gene>
<sequence>MKHKKFKETLVAWRKDNAYTQQEAADRLGVSRRSLENWEQERAMPQGFGLSAMLKIIQEPNAKSARRHKRGK</sequence>
<dbReference type="Pfam" id="PF01381">
    <property type="entry name" value="HTH_3"/>
    <property type="match status" value="1"/>
</dbReference>
<dbReference type="Gene3D" id="1.10.260.40">
    <property type="entry name" value="lambda repressor-like DNA-binding domains"/>
    <property type="match status" value="1"/>
</dbReference>
<evidence type="ECO:0000313" key="3">
    <source>
        <dbReference type="Proteomes" id="UP000005824"/>
    </source>
</evidence>
<dbReference type="SUPFAM" id="SSF47413">
    <property type="entry name" value="lambda repressor-like DNA-binding domains"/>
    <property type="match status" value="1"/>
</dbReference>
<keyword evidence="3" id="KW-1185">Reference proteome</keyword>
<comment type="caution">
    <text evidence="2">The sequence shown here is derived from an EMBL/GenBank/DDBJ whole genome shotgun (WGS) entry which is preliminary data.</text>
</comment>
<dbReference type="STRING" id="497964.CfE428DRAFT_1342"/>
<evidence type="ECO:0000313" key="2">
    <source>
        <dbReference type="EMBL" id="EDY21049.1"/>
    </source>
</evidence>
<dbReference type="GO" id="GO:0003677">
    <property type="term" value="F:DNA binding"/>
    <property type="evidence" value="ECO:0007669"/>
    <property type="project" value="InterPro"/>
</dbReference>
<dbReference type="AlphaFoldDB" id="B4CXQ1"/>
<reference evidence="2 3" key="1">
    <citation type="journal article" date="2011" name="J. Bacteriol.">
        <title>Genome sequence of Chthoniobacter flavus Ellin428, an aerobic heterotrophic soil bacterium.</title>
        <authorList>
            <person name="Kant R."/>
            <person name="van Passel M.W."/>
            <person name="Palva A."/>
            <person name="Lucas S."/>
            <person name="Lapidus A."/>
            <person name="Glavina Del Rio T."/>
            <person name="Dalin E."/>
            <person name="Tice H."/>
            <person name="Bruce D."/>
            <person name="Goodwin L."/>
            <person name="Pitluck S."/>
            <person name="Larimer F.W."/>
            <person name="Land M.L."/>
            <person name="Hauser L."/>
            <person name="Sangwan P."/>
            <person name="de Vos W.M."/>
            <person name="Janssen P.H."/>
            <person name="Smidt H."/>
        </authorList>
    </citation>
    <scope>NUCLEOTIDE SEQUENCE [LARGE SCALE GENOMIC DNA]</scope>
    <source>
        <strain evidence="2 3">Ellin428</strain>
    </source>
</reference>
<evidence type="ECO:0000259" key="1">
    <source>
        <dbReference type="PROSITE" id="PS50943"/>
    </source>
</evidence>
<dbReference type="InParanoid" id="B4CXQ1"/>
<dbReference type="Proteomes" id="UP000005824">
    <property type="component" value="Unassembled WGS sequence"/>
</dbReference>
<proteinExistence type="predicted"/>
<dbReference type="InterPro" id="IPR010982">
    <property type="entry name" value="Lambda_DNA-bd_dom_sf"/>
</dbReference>
<feature type="domain" description="HTH cro/C1-type" evidence="1">
    <location>
        <begin position="10"/>
        <end position="45"/>
    </location>
</feature>
<dbReference type="EMBL" id="ABVL01000003">
    <property type="protein sequence ID" value="EDY21049.1"/>
    <property type="molecule type" value="Genomic_DNA"/>
</dbReference>
<protein>
    <submittedName>
        <fullName evidence="2">Transcriptional regulator, XRE family</fullName>
    </submittedName>
</protein>
<name>B4CXQ1_9BACT</name>
<organism evidence="2 3">
    <name type="scientific">Chthoniobacter flavus Ellin428</name>
    <dbReference type="NCBI Taxonomy" id="497964"/>
    <lineage>
        <taxon>Bacteria</taxon>
        <taxon>Pseudomonadati</taxon>
        <taxon>Verrucomicrobiota</taxon>
        <taxon>Spartobacteria</taxon>
        <taxon>Chthoniobacterales</taxon>
        <taxon>Chthoniobacteraceae</taxon>
        <taxon>Chthoniobacter</taxon>
    </lineage>
</organism>
<accession>B4CXQ1</accession>
<dbReference type="CDD" id="cd00093">
    <property type="entry name" value="HTH_XRE"/>
    <property type="match status" value="1"/>
</dbReference>
<dbReference type="InterPro" id="IPR001387">
    <property type="entry name" value="Cro/C1-type_HTH"/>
</dbReference>
<dbReference type="PROSITE" id="PS50943">
    <property type="entry name" value="HTH_CROC1"/>
    <property type="match status" value="1"/>
</dbReference>